<proteinExistence type="predicted"/>
<reference evidence="1" key="1">
    <citation type="submission" date="2019-04" db="EMBL/GenBank/DDBJ databases">
        <title>Microbes associate with the intestines of laboratory mice.</title>
        <authorList>
            <person name="Navarre W."/>
            <person name="Wong E."/>
            <person name="Huang K."/>
            <person name="Tropini C."/>
            <person name="Ng K."/>
            <person name="Yu B."/>
        </authorList>
    </citation>
    <scope>NUCLEOTIDE SEQUENCE</scope>
    <source>
        <strain evidence="1">NM72_1-8</strain>
    </source>
</reference>
<name>A0AC61R4F6_9FIRM</name>
<accession>A0AC61R4F6</accession>
<organism evidence="1 2">
    <name type="scientific">Hominisplanchenecus murintestinalis</name>
    <dbReference type="NCBI Taxonomy" id="2941517"/>
    <lineage>
        <taxon>Bacteria</taxon>
        <taxon>Bacillati</taxon>
        <taxon>Bacillota</taxon>
        <taxon>Clostridia</taxon>
        <taxon>Lachnospirales</taxon>
        <taxon>Lachnospiraceae</taxon>
        <taxon>Hominisplanchenecus</taxon>
    </lineage>
</organism>
<dbReference type="EMBL" id="SRZB01000001">
    <property type="protein sequence ID" value="TGY00860.1"/>
    <property type="molecule type" value="Genomic_DNA"/>
</dbReference>
<keyword evidence="2" id="KW-1185">Reference proteome</keyword>
<sequence>MNRKALGAACAVAVLCMAATGGTYAFLSDRAETSRNRFIPGNVTAEIREDFPDGQTLDAGSSVEKMIQKRVWVYNSGKNECYARVSVAFSNNDFGAALSGVDTVNWVKEGDYYYYKEKLAPGESSSELFTGVSVPAAASSNAVYTEKVDALDIAVYEEAVSVQHGNHVFADYREAWYFHTKNR</sequence>
<evidence type="ECO:0000313" key="2">
    <source>
        <dbReference type="Proteomes" id="UP000307720"/>
    </source>
</evidence>
<protein>
    <submittedName>
        <fullName evidence="1">Uncharacterized protein</fullName>
    </submittedName>
</protein>
<evidence type="ECO:0000313" key="1">
    <source>
        <dbReference type="EMBL" id="TGY00860.1"/>
    </source>
</evidence>
<comment type="caution">
    <text evidence="1">The sequence shown here is derived from an EMBL/GenBank/DDBJ whole genome shotgun (WGS) entry which is preliminary data.</text>
</comment>
<dbReference type="Proteomes" id="UP000307720">
    <property type="component" value="Unassembled WGS sequence"/>
</dbReference>
<gene>
    <name evidence="1" type="ORF">E5357_01465</name>
</gene>